<reference evidence="2 3" key="1">
    <citation type="submission" date="2018-03" db="EMBL/GenBank/DDBJ databases">
        <title>Novel Streptomyces sp. from soil.</title>
        <authorList>
            <person name="Tan G.Y.A."/>
            <person name="Lee Z.Y."/>
        </authorList>
    </citation>
    <scope>NUCLEOTIDE SEQUENCE [LARGE SCALE GENOMIC DNA]</scope>
    <source>
        <strain evidence="2 3">ST5x</strain>
    </source>
</reference>
<feature type="transmembrane region" description="Helical" evidence="1">
    <location>
        <begin position="26"/>
        <end position="47"/>
    </location>
</feature>
<comment type="caution">
    <text evidence="2">The sequence shown here is derived from an EMBL/GenBank/DDBJ whole genome shotgun (WGS) entry which is preliminary data.</text>
</comment>
<protein>
    <submittedName>
        <fullName evidence="2">Uncharacterized protein</fullName>
    </submittedName>
</protein>
<evidence type="ECO:0000313" key="3">
    <source>
        <dbReference type="Proteomes" id="UP000239322"/>
    </source>
</evidence>
<dbReference type="EMBL" id="PVLV01000034">
    <property type="protein sequence ID" value="PRH80765.1"/>
    <property type="molecule type" value="Genomic_DNA"/>
</dbReference>
<accession>A0A2S9Q254</accession>
<dbReference type="PANTHER" id="PTHR42305">
    <property type="entry name" value="MEMBRANE PROTEIN RV1733C-RELATED"/>
    <property type="match status" value="1"/>
</dbReference>
<sequence length="195" mass="21362">MSLTLLRARWRPGPLRRRVDVVEARLAVVLGCGVCVCAPLAGVLAGWSSADHERALAAVRREQLHGVVAEVVVAPARDAVRVDETGRTTTVPVTVRWTDGDGRRITASTRLPADVERGDRTRLWLDDRERLSAAPPDAHDITVGAWTTGVWAASWTAGAGVVTGVVVHRVCERCRAASWEHEWARTEPVWSRRTP</sequence>
<dbReference type="PANTHER" id="PTHR42305:SF1">
    <property type="entry name" value="MEMBRANE PROTEIN RV1733C-RELATED"/>
    <property type="match status" value="1"/>
</dbReference>
<dbReference type="Proteomes" id="UP000239322">
    <property type="component" value="Unassembled WGS sequence"/>
</dbReference>
<evidence type="ECO:0000313" key="2">
    <source>
        <dbReference type="EMBL" id="PRH80765.1"/>
    </source>
</evidence>
<keyword evidence="3" id="KW-1185">Reference proteome</keyword>
<dbReference type="OrthoDB" id="5190576at2"/>
<gene>
    <name evidence="2" type="ORF">C6N75_02415</name>
</gene>
<dbReference type="RefSeq" id="WP_105867163.1">
    <property type="nucleotide sequence ID" value="NZ_PVLV01000034.1"/>
</dbReference>
<dbReference type="InterPro" id="IPR039708">
    <property type="entry name" value="MT1774/Rv1733c-like"/>
</dbReference>
<keyword evidence="1" id="KW-0472">Membrane</keyword>
<dbReference type="AlphaFoldDB" id="A0A2S9Q254"/>
<organism evidence="2 3">
    <name type="scientific">Streptomyces solincola</name>
    <dbReference type="NCBI Taxonomy" id="2100817"/>
    <lineage>
        <taxon>Bacteria</taxon>
        <taxon>Bacillati</taxon>
        <taxon>Actinomycetota</taxon>
        <taxon>Actinomycetes</taxon>
        <taxon>Kitasatosporales</taxon>
        <taxon>Streptomycetaceae</taxon>
        <taxon>Streptomyces</taxon>
    </lineage>
</organism>
<proteinExistence type="predicted"/>
<name>A0A2S9Q254_9ACTN</name>
<keyword evidence="1" id="KW-1133">Transmembrane helix</keyword>
<keyword evidence="1" id="KW-0812">Transmembrane</keyword>
<evidence type="ECO:0000256" key="1">
    <source>
        <dbReference type="SAM" id="Phobius"/>
    </source>
</evidence>